<dbReference type="PROSITE" id="PS51502">
    <property type="entry name" value="S_R_A_B_BARREL"/>
    <property type="match status" value="1"/>
</dbReference>
<dbReference type="InterPro" id="IPR013097">
    <property type="entry name" value="Dabb"/>
</dbReference>
<sequence>MPIQHIVAFKYKLDANSSSVSTVASRFLELKERCVRSGTTDARYIVRLVGGKENSPEGMTRGLQEIFLVEFENDDDRQYYLHTDPAHDEFKKFVTPLVQEAVILDFNEGSF</sequence>
<dbReference type="SUPFAM" id="SSF54909">
    <property type="entry name" value="Dimeric alpha+beta barrel"/>
    <property type="match status" value="1"/>
</dbReference>
<organism evidence="2">
    <name type="scientific">Phaffia rhodozyma</name>
    <name type="common">Yeast</name>
    <name type="synonym">Xanthophyllomyces dendrorhous</name>
    <dbReference type="NCBI Taxonomy" id="264483"/>
    <lineage>
        <taxon>Eukaryota</taxon>
        <taxon>Fungi</taxon>
        <taxon>Dikarya</taxon>
        <taxon>Basidiomycota</taxon>
        <taxon>Agaricomycotina</taxon>
        <taxon>Tremellomycetes</taxon>
        <taxon>Cystofilobasidiales</taxon>
        <taxon>Mrakiaceae</taxon>
        <taxon>Phaffia</taxon>
    </lineage>
</organism>
<reference evidence="2" key="1">
    <citation type="submission" date="2014-08" db="EMBL/GenBank/DDBJ databases">
        <authorList>
            <person name="Sharma Rahul"/>
            <person name="Thines Marco"/>
        </authorList>
    </citation>
    <scope>NUCLEOTIDE SEQUENCE</scope>
</reference>
<dbReference type="Gene3D" id="3.30.70.100">
    <property type="match status" value="1"/>
</dbReference>
<evidence type="ECO:0000313" key="2">
    <source>
        <dbReference type="EMBL" id="CED84965.1"/>
    </source>
</evidence>
<proteinExistence type="predicted"/>
<dbReference type="InterPro" id="IPR011008">
    <property type="entry name" value="Dimeric_a/b-barrel"/>
</dbReference>
<dbReference type="EMBL" id="LN483332">
    <property type="protein sequence ID" value="CED84965.1"/>
    <property type="molecule type" value="Genomic_DNA"/>
</dbReference>
<feature type="domain" description="Stress-response A/B barrel" evidence="1">
    <location>
        <begin position="3"/>
        <end position="106"/>
    </location>
</feature>
<accession>A0A0F7SWH8</accession>
<dbReference type="SMART" id="SM00886">
    <property type="entry name" value="Dabb"/>
    <property type="match status" value="1"/>
</dbReference>
<dbReference type="Pfam" id="PF07876">
    <property type="entry name" value="Dabb"/>
    <property type="match status" value="1"/>
</dbReference>
<name>A0A0F7SWH8_PHARH</name>
<protein>
    <submittedName>
        <fullName evidence="2">Stress responsive alpha-beta barrel</fullName>
    </submittedName>
</protein>
<dbReference type="AlphaFoldDB" id="A0A0F7SWH8"/>
<evidence type="ECO:0000259" key="1">
    <source>
        <dbReference type="PROSITE" id="PS51502"/>
    </source>
</evidence>